<reference evidence="8" key="1">
    <citation type="submission" date="2013-12" db="EMBL/GenBank/DDBJ databases">
        <title>The Genome Sequence of Aphanomyces astaci APO3.</title>
        <authorList>
            <consortium name="The Broad Institute Genomics Platform"/>
            <person name="Russ C."/>
            <person name="Tyler B."/>
            <person name="van West P."/>
            <person name="Dieguez-Uribeondo J."/>
            <person name="Young S.K."/>
            <person name="Zeng Q."/>
            <person name="Gargeya S."/>
            <person name="Fitzgerald M."/>
            <person name="Abouelleil A."/>
            <person name="Alvarado L."/>
            <person name="Chapman S.B."/>
            <person name="Gainer-Dewar J."/>
            <person name="Goldberg J."/>
            <person name="Griggs A."/>
            <person name="Gujja S."/>
            <person name="Hansen M."/>
            <person name="Howarth C."/>
            <person name="Imamovic A."/>
            <person name="Ireland A."/>
            <person name="Larimer J."/>
            <person name="McCowan C."/>
            <person name="Murphy C."/>
            <person name="Pearson M."/>
            <person name="Poon T.W."/>
            <person name="Priest M."/>
            <person name="Roberts A."/>
            <person name="Saif S."/>
            <person name="Shea T."/>
            <person name="Sykes S."/>
            <person name="Wortman J."/>
            <person name="Nusbaum C."/>
            <person name="Birren B."/>
        </authorList>
    </citation>
    <scope>NUCLEOTIDE SEQUENCE [LARGE SCALE GENOMIC DNA]</scope>
    <source>
        <strain evidence="8">APO3</strain>
    </source>
</reference>
<feature type="transmembrane region" description="Helical" evidence="7">
    <location>
        <begin position="67"/>
        <end position="90"/>
    </location>
</feature>
<proteinExistence type="inferred from homology"/>
<evidence type="ECO:0000313" key="8">
    <source>
        <dbReference type="EMBL" id="ETV74944.1"/>
    </source>
</evidence>
<dbReference type="GO" id="GO:0016020">
    <property type="term" value="C:membrane"/>
    <property type="evidence" value="ECO:0007669"/>
    <property type="project" value="UniProtKB-SubCell"/>
</dbReference>
<dbReference type="Pfam" id="PF03092">
    <property type="entry name" value="BT1"/>
    <property type="match status" value="1"/>
</dbReference>
<keyword evidence="4 7" id="KW-0812">Transmembrane</keyword>
<dbReference type="GeneID" id="20812554"/>
<organism evidence="8">
    <name type="scientific">Aphanomyces astaci</name>
    <name type="common">Crayfish plague agent</name>
    <dbReference type="NCBI Taxonomy" id="112090"/>
    <lineage>
        <taxon>Eukaryota</taxon>
        <taxon>Sar</taxon>
        <taxon>Stramenopiles</taxon>
        <taxon>Oomycota</taxon>
        <taxon>Saprolegniomycetes</taxon>
        <taxon>Saprolegniales</taxon>
        <taxon>Verrucalvaceae</taxon>
        <taxon>Aphanomyces</taxon>
    </lineage>
</organism>
<dbReference type="OrthoDB" id="114975at2759"/>
<keyword evidence="6 7" id="KW-0472">Membrane</keyword>
<evidence type="ECO:0000256" key="1">
    <source>
        <dbReference type="ARBA" id="ARBA00004141"/>
    </source>
</evidence>
<dbReference type="PANTHER" id="PTHR31585:SF5">
    <property type="entry name" value="RNA-BINDING S4 DOMAIN-CONTAINING PROTEIN"/>
    <property type="match status" value="1"/>
</dbReference>
<evidence type="ECO:0008006" key="9">
    <source>
        <dbReference type="Google" id="ProtNLM"/>
    </source>
</evidence>
<dbReference type="InterPro" id="IPR039309">
    <property type="entry name" value="BT1"/>
</dbReference>
<accession>W4G7A0</accession>
<dbReference type="SUPFAM" id="SSF103473">
    <property type="entry name" value="MFS general substrate transporter"/>
    <property type="match status" value="1"/>
</dbReference>
<dbReference type="RefSeq" id="XP_009835448.1">
    <property type="nucleotide sequence ID" value="XM_009837146.1"/>
</dbReference>
<name>W4G7A0_APHAT</name>
<comment type="subcellular location">
    <subcellularLocation>
        <location evidence="1">Membrane</location>
        <topology evidence="1">Multi-pass membrane protein</topology>
    </subcellularLocation>
</comment>
<feature type="transmembrane region" description="Helical" evidence="7">
    <location>
        <begin position="96"/>
        <end position="117"/>
    </location>
</feature>
<evidence type="ECO:0000256" key="7">
    <source>
        <dbReference type="SAM" id="Phobius"/>
    </source>
</evidence>
<feature type="non-terminal residue" evidence="8">
    <location>
        <position position="173"/>
    </location>
</feature>
<keyword evidence="5 7" id="KW-1133">Transmembrane helix</keyword>
<dbReference type="InterPro" id="IPR036259">
    <property type="entry name" value="MFS_trans_sf"/>
</dbReference>
<dbReference type="AlphaFoldDB" id="W4G7A0"/>
<evidence type="ECO:0000256" key="5">
    <source>
        <dbReference type="ARBA" id="ARBA00022989"/>
    </source>
</evidence>
<evidence type="ECO:0000256" key="3">
    <source>
        <dbReference type="ARBA" id="ARBA00022448"/>
    </source>
</evidence>
<dbReference type="PANTHER" id="PTHR31585">
    <property type="entry name" value="FOLATE-BIOPTERIN TRANSPORTER 1, CHLOROPLASTIC"/>
    <property type="match status" value="1"/>
</dbReference>
<keyword evidence="3" id="KW-0813">Transport</keyword>
<evidence type="ECO:0000256" key="4">
    <source>
        <dbReference type="ARBA" id="ARBA00022692"/>
    </source>
</evidence>
<comment type="similarity">
    <text evidence="2">Belongs to the major facilitator superfamily. Folate-biopterin transporter (TC 2.A.71) family.</text>
</comment>
<evidence type="ECO:0000256" key="6">
    <source>
        <dbReference type="ARBA" id="ARBA00023136"/>
    </source>
</evidence>
<evidence type="ECO:0000256" key="2">
    <source>
        <dbReference type="ARBA" id="ARBA00007015"/>
    </source>
</evidence>
<dbReference type="EMBL" id="KI913142">
    <property type="protein sequence ID" value="ETV74944.1"/>
    <property type="molecule type" value="Genomic_DNA"/>
</dbReference>
<protein>
    <recommendedName>
        <fullName evidence="9">Major facilitator superfamily (MFS) profile domain-containing protein</fullName>
    </recommendedName>
</protein>
<sequence length="173" mass="18746">MSAPTPVAMEEAMELVAAAGRGGPPNSSSLTVHDDVVSLKKQVSSALRDGDAPDYASRDILALLAQYISVGLMIGAMQQFSYPIFIAYYHMEGSQFNAATALMGLGWSLKVFVGILSDCAPLFGYRRKSYMILGWIACGCCMLFLALHDHGSPYYINRAIDGIPLAKLTPFQR</sequence>
<dbReference type="VEuPathDB" id="FungiDB:H257_10558"/>
<gene>
    <name evidence="8" type="ORF">H257_10558</name>
</gene>
<feature type="transmembrane region" description="Helical" evidence="7">
    <location>
        <begin position="129"/>
        <end position="147"/>
    </location>
</feature>